<keyword evidence="1" id="KW-1185">Reference proteome</keyword>
<evidence type="ECO:0000313" key="2">
    <source>
        <dbReference type="WBParaSite" id="TREG1_116070.1"/>
    </source>
</evidence>
<name>A0AA85IR42_TRIRE</name>
<organism evidence="1 2">
    <name type="scientific">Trichobilharzia regenti</name>
    <name type="common">Nasal bird schistosome</name>
    <dbReference type="NCBI Taxonomy" id="157069"/>
    <lineage>
        <taxon>Eukaryota</taxon>
        <taxon>Metazoa</taxon>
        <taxon>Spiralia</taxon>
        <taxon>Lophotrochozoa</taxon>
        <taxon>Platyhelminthes</taxon>
        <taxon>Trematoda</taxon>
        <taxon>Digenea</taxon>
        <taxon>Strigeidida</taxon>
        <taxon>Schistosomatoidea</taxon>
        <taxon>Schistosomatidae</taxon>
        <taxon>Trichobilharzia</taxon>
    </lineage>
</organism>
<proteinExistence type="predicted"/>
<dbReference type="AlphaFoldDB" id="A0AA85IR42"/>
<dbReference type="WBParaSite" id="TREG1_116070.1">
    <property type="protein sequence ID" value="TREG1_116070.1"/>
    <property type="gene ID" value="TREG1_116070"/>
</dbReference>
<reference evidence="2" key="2">
    <citation type="submission" date="2023-11" db="UniProtKB">
        <authorList>
            <consortium name="WormBaseParasite"/>
        </authorList>
    </citation>
    <scope>IDENTIFICATION</scope>
</reference>
<dbReference type="Proteomes" id="UP000050795">
    <property type="component" value="Unassembled WGS sequence"/>
</dbReference>
<reference evidence="1" key="1">
    <citation type="submission" date="2022-06" db="EMBL/GenBank/DDBJ databases">
        <authorList>
            <person name="Berger JAMES D."/>
            <person name="Berger JAMES D."/>
        </authorList>
    </citation>
    <scope>NUCLEOTIDE SEQUENCE [LARGE SCALE GENOMIC DNA]</scope>
</reference>
<accession>A0AA85IR42</accession>
<protein>
    <submittedName>
        <fullName evidence="2">Uncharacterized protein</fullName>
    </submittedName>
</protein>
<sequence length="248" mass="29037">MEIFFSILDDTNSILDAYADSYCQVVNSKFLMIELETYVNPQNAEETTKLEILRLEHLYQSKWAKEFLESIGAKDKKLMNLYNDEYRKALEDDTAFQHNIFAHRSLYNRMKRYISNKWENRKKLDIAEGKFFTETSDNLRKYRAEIGIKKKDFREAKKAVNTSKAKLKALESAAVIASNAYRKTSNTLNEAEITEAYEKARSEFSDGTEELGDKIKLLEMKRFQFLKCLKSHKNDFGNKSHANDKRMV</sequence>
<evidence type="ECO:0000313" key="1">
    <source>
        <dbReference type="Proteomes" id="UP000050795"/>
    </source>
</evidence>